<name>A0A1F5K7H6_9BACT</name>
<protein>
    <recommendedName>
        <fullName evidence="3">Addiction module toxin RelE</fullName>
    </recommendedName>
</protein>
<evidence type="ECO:0000313" key="2">
    <source>
        <dbReference type="Proteomes" id="UP000176405"/>
    </source>
</evidence>
<organism evidence="1 2">
    <name type="scientific">Candidatus Daviesbacteria bacterium RIFCSPHIGHO2_12_FULL_43_11</name>
    <dbReference type="NCBI Taxonomy" id="1797780"/>
    <lineage>
        <taxon>Bacteria</taxon>
        <taxon>Candidatus Daviesiibacteriota</taxon>
    </lineage>
</organism>
<evidence type="ECO:0008006" key="3">
    <source>
        <dbReference type="Google" id="ProtNLM"/>
    </source>
</evidence>
<gene>
    <name evidence="1" type="ORF">A3E45_03555</name>
</gene>
<dbReference type="AlphaFoldDB" id="A0A1F5K7H6"/>
<dbReference type="EMBL" id="MFDH01000006">
    <property type="protein sequence ID" value="OGE36892.1"/>
    <property type="molecule type" value="Genomic_DNA"/>
</dbReference>
<proteinExistence type="predicted"/>
<accession>A0A1F5K7H6</accession>
<reference evidence="1 2" key="1">
    <citation type="journal article" date="2016" name="Nat. Commun.">
        <title>Thousands of microbial genomes shed light on interconnected biogeochemical processes in an aquifer system.</title>
        <authorList>
            <person name="Anantharaman K."/>
            <person name="Brown C.T."/>
            <person name="Hug L.A."/>
            <person name="Sharon I."/>
            <person name="Castelle C.J."/>
            <person name="Probst A.J."/>
            <person name="Thomas B.C."/>
            <person name="Singh A."/>
            <person name="Wilkins M.J."/>
            <person name="Karaoz U."/>
            <person name="Brodie E.L."/>
            <person name="Williams K.H."/>
            <person name="Hubbard S.S."/>
            <person name="Banfield J.F."/>
        </authorList>
    </citation>
    <scope>NUCLEOTIDE SEQUENCE [LARGE SCALE GENOMIC DNA]</scope>
</reference>
<dbReference type="Pfam" id="PF05973">
    <property type="entry name" value="Gp49"/>
    <property type="match status" value="1"/>
</dbReference>
<evidence type="ECO:0000313" key="1">
    <source>
        <dbReference type="EMBL" id="OGE36892.1"/>
    </source>
</evidence>
<dbReference type="STRING" id="1797780.A3E45_03555"/>
<comment type="caution">
    <text evidence="1">The sequence shown here is derived from an EMBL/GenBank/DDBJ whole genome shotgun (WGS) entry which is preliminary data.</text>
</comment>
<dbReference type="Proteomes" id="UP000176405">
    <property type="component" value="Unassembled WGS sequence"/>
</dbReference>
<dbReference type="InterPro" id="IPR009241">
    <property type="entry name" value="HigB-like"/>
</dbReference>
<sequence length="112" mass="12711">MGKVFYYTTAAGENPFNNFLDSLSERQQRKILRILTNIGTYGLTSAIPHIKKLTGTPLWEIRVLGQDNIRVFYAALVKDSILVLHGFSKKSQKTPSKEVEIAANRLKDWLDT</sequence>